<evidence type="ECO:0000256" key="1">
    <source>
        <dbReference type="SAM" id="MobiDB-lite"/>
    </source>
</evidence>
<organism evidence="2 3">
    <name type="scientific">Nephila pilipes</name>
    <name type="common">Giant wood spider</name>
    <name type="synonym">Nephila maculata</name>
    <dbReference type="NCBI Taxonomy" id="299642"/>
    <lineage>
        <taxon>Eukaryota</taxon>
        <taxon>Metazoa</taxon>
        <taxon>Ecdysozoa</taxon>
        <taxon>Arthropoda</taxon>
        <taxon>Chelicerata</taxon>
        <taxon>Arachnida</taxon>
        <taxon>Araneae</taxon>
        <taxon>Araneomorphae</taxon>
        <taxon>Entelegynae</taxon>
        <taxon>Araneoidea</taxon>
        <taxon>Nephilidae</taxon>
        <taxon>Nephila</taxon>
    </lineage>
</organism>
<accession>A0A8X6QXV1</accession>
<gene>
    <name evidence="2" type="ORF">NPIL_669991</name>
</gene>
<keyword evidence="3" id="KW-1185">Reference proteome</keyword>
<protein>
    <submittedName>
        <fullName evidence="2">Uncharacterized protein</fullName>
    </submittedName>
</protein>
<evidence type="ECO:0000313" key="3">
    <source>
        <dbReference type="Proteomes" id="UP000887013"/>
    </source>
</evidence>
<dbReference type="EMBL" id="BMAW01039171">
    <property type="protein sequence ID" value="GFU54818.1"/>
    <property type="molecule type" value="Genomic_DNA"/>
</dbReference>
<name>A0A8X6QXV1_NEPPI</name>
<comment type="caution">
    <text evidence="2">The sequence shown here is derived from an EMBL/GenBank/DDBJ whole genome shotgun (WGS) entry which is preliminary data.</text>
</comment>
<reference evidence="2" key="1">
    <citation type="submission" date="2020-08" db="EMBL/GenBank/DDBJ databases">
        <title>Multicomponent nature underlies the extraordinary mechanical properties of spider dragline silk.</title>
        <authorList>
            <person name="Kono N."/>
            <person name="Nakamura H."/>
            <person name="Mori M."/>
            <person name="Yoshida Y."/>
            <person name="Ohtoshi R."/>
            <person name="Malay A.D."/>
            <person name="Moran D.A.P."/>
            <person name="Tomita M."/>
            <person name="Numata K."/>
            <person name="Arakawa K."/>
        </authorList>
    </citation>
    <scope>NUCLEOTIDE SEQUENCE</scope>
</reference>
<feature type="region of interest" description="Disordered" evidence="1">
    <location>
        <begin position="76"/>
        <end position="110"/>
    </location>
</feature>
<dbReference type="Proteomes" id="UP000887013">
    <property type="component" value="Unassembled WGS sequence"/>
</dbReference>
<sequence length="110" mass="12233">MDASSCALTSRNYNHVYPVSISLSLQENCFDYPREISTSESWNYEFRPSDCLYTNCIKKPAVLQTIYNCTVQDGRKGYNGSNSERSGKGNVKVKGGKKAEGLNKVKSSFA</sequence>
<evidence type="ECO:0000313" key="2">
    <source>
        <dbReference type="EMBL" id="GFU54818.1"/>
    </source>
</evidence>
<dbReference type="OrthoDB" id="6458423at2759"/>
<proteinExistence type="predicted"/>
<dbReference type="AlphaFoldDB" id="A0A8X6QXV1"/>